<sequence length="279" mass="32004">MKKQLILMLDMEGASGIFEENRLAMLHGSDEWRSYGRECLTSDTLAVCEAANEFGIDEILIYDGHFAGNPEHNILIDKLPANAKLFDTPDRCFYWRRIRGQAIWEPFGVITIGQHSRYGEKNAFFPHTIQSPPIKEILLNGMHIAEIGFSVLNFYDTKYLANIGCKASMQEAKELSKNVATIVVKDKESNYKPTYKETYEIIKTRVLEALKNRDNIENTKLEPPFNFSMSLLDGFHYKTPDNFSWKGSFSKTTATWEAPSIEIGLEIFDFVREYIESDI</sequence>
<evidence type="ECO:0008006" key="3">
    <source>
        <dbReference type="Google" id="ProtNLM"/>
    </source>
</evidence>
<dbReference type="OrthoDB" id="1889006at2"/>
<name>A0A3R5V8D5_9CLOT</name>
<dbReference type="InterPro" id="IPR027476">
    <property type="entry name" value="DppA_N"/>
</dbReference>
<dbReference type="InterPro" id="IPR007035">
    <property type="entry name" value="Peptidase_M55"/>
</dbReference>
<dbReference type="SUPFAM" id="SSF63992">
    <property type="entry name" value="Dipeptide transport protein"/>
    <property type="match status" value="1"/>
</dbReference>
<dbReference type="InterPro" id="IPR036177">
    <property type="entry name" value="Peptidase_M55_sf"/>
</dbReference>
<protein>
    <recommendedName>
        <fullName evidence="3">D-aminopeptidase</fullName>
    </recommendedName>
</protein>
<evidence type="ECO:0000313" key="2">
    <source>
        <dbReference type="Proteomes" id="UP000286268"/>
    </source>
</evidence>
<keyword evidence="2" id="KW-1185">Reference proteome</keyword>
<dbReference type="Proteomes" id="UP000286268">
    <property type="component" value="Chromosome"/>
</dbReference>
<dbReference type="EMBL" id="CP025746">
    <property type="protein sequence ID" value="QAA32543.1"/>
    <property type="molecule type" value="Genomic_DNA"/>
</dbReference>
<organism evidence="1 2">
    <name type="scientific">Clostridium manihotivorum</name>
    <dbReference type="NCBI Taxonomy" id="2320868"/>
    <lineage>
        <taxon>Bacteria</taxon>
        <taxon>Bacillati</taxon>
        <taxon>Bacillota</taxon>
        <taxon>Clostridia</taxon>
        <taxon>Eubacteriales</taxon>
        <taxon>Clostridiaceae</taxon>
        <taxon>Clostridium</taxon>
    </lineage>
</organism>
<accession>A0A3R5V8D5</accession>
<reference evidence="1 2" key="1">
    <citation type="submission" date="2018-01" db="EMBL/GenBank/DDBJ databases">
        <title>Genome Sequencing and Assembly of Anaerobacter polyendosporus strain CT4.</title>
        <authorList>
            <person name="Tachaapaikoon C."/>
            <person name="Sutheeworapong S."/>
            <person name="Jenjaroenpun P."/>
            <person name="Wongsurawat T."/>
            <person name="Nookeaw I."/>
            <person name="Cheawchanlertfa P."/>
            <person name="Kosugi A."/>
            <person name="Cheevadhanarak S."/>
            <person name="Ratanakhanokchai K."/>
        </authorList>
    </citation>
    <scope>NUCLEOTIDE SEQUENCE [LARGE SCALE GENOMIC DNA]</scope>
    <source>
        <strain evidence="1 2">CT4</strain>
    </source>
</reference>
<dbReference type="Pfam" id="PF04951">
    <property type="entry name" value="Peptidase_M55"/>
    <property type="match status" value="1"/>
</dbReference>
<dbReference type="Gene3D" id="3.40.50.10780">
    <property type="entry name" value="Dipeptide transport protein"/>
    <property type="match status" value="1"/>
</dbReference>
<evidence type="ECO:0000313" key="1">
    <source>
        <dbReference type="EMBL" id="QAA32543.1"/>
    </source>
</evidence>
<gene>
    <name evidence="1" type="ORF">C1I91_13375</name>
</gene>
<dbReference type="AlphaFoldDB" id="A0A3R5V8D5"/>
<dbReference type="RefSeq" id="WP_128213332.1">
    <property type="nucleotide sequence ID" value="NZ_CP025746.1"/>
</dbReference>
<proteinExistence type="predicted"/>
<dbReference type="KEGG" id="cmah:C1I91_13375"/>